<dbReference type="Pfam" id="PF00096">
    <property type="entry name" value="zf-C2H2"/>
    <property type="match status" value="4"/>
</dbReference>
<evidence type="ECO:0000256" key="7">
    <source>
        <dbReference type="ARBA" id="ARBA00023015"/>
    </source>
</evidence>
<evidence type="ECO:0000256" key="10">
    <source>
        <dbReference type="ARBA" id="ARBA00023242"/>
    </source>
</evidence>
<sequence>MNVLRAAHQTQCSLPKTKTFVNKRRYIPAESEVVADSKFSGGAFSLHCVEETLPSAAYADEMNPVHVNPATSVYKRFAALPYADKPEVVSQKAGLELPSSADIKRRGVEGDAENRPYKCSYCPWAFKKYSNLLSHIDTHNGLKPYVCDLCGKAYSHQGTLQQHKRLHTGERPYSCPFCDKTYTWSSDYRKHIRTHTGEKPYACEACGKEFVRSSDLRKHERNMCCVSLCSPPT</sequence>
<comment type="function">
    <text evidence="1">May be involved in transcriptional regulation.</text>
</comment>
<dbReference type="SMART" id="SM00355">
    <property type="entry name" value="ZnF_C2H2"/>
    <property type="match status" value="4"/>
</dbReference>
<dbReference type="FunFam" id="3.30.160.60:FF:000145">
    <property type="entry name" value="Zinc finger protein 574"/>
    <property type="match status" value="1"/>
</dbReference>
<dbReference type="PROSITE" id="PS50157">
    <property type="entry name" value="ZINC_FINGER_C2H2_2"/>
    <property type="match status" value="4"/>
</dbReference>
<dbReference type="Gene3D" id="3.30.160.60">
    <property type="entry name" value="Classic Zinc Finger"/>
    <property type="match status" value="4"/>
</dbReference>
<evidence type="ECO:0000256" key="4">
    <source>
        <dbReference type="ARBA" id="ARBA00022737"/>
    </source>
</evidence>
<feature type="domain" description="C2H2-type" evidence="12">
    <location>
        <begin position="145"/>
        <end position="172"/>
    </location>
</feature>
<evidence type="ECO:0000256" key="3">
    <source>
        <dbReference type="ARBA" id="ARBA00022723"/>
    </source>
</evidence>
<proteinExistence type="predicted"/>
<dbReference type="SUPFAM" id="SSF57667">
    <property type="entry name" value="beta-beta-alpha zinc fingers"/>
    <property type="match status" value="2"/>
</dbReference>
<dbReference type="FunFam" id="3.30.160.60:FF:000495">
    <property type="entry name" value="zinc finger protein 668"/>
    <property type="match status" value="1"/>
</dbReference>
<dbReference type="InterPro" id="IPR036236">
    <property type="entry name" value="Znf_C2H2_sf"/>
</dbReference>
<evidence type="ECO:0000256" key="6">
    <source>
        <dbReference type="ARBA" id="ARBA00022833"/>
    </source>
</evidence>
<dbReference type="Ensembl" id="ENSPNAT00000010770.2">
    <property type="protein sequence ID" value="ENSPNAP00000002251.2"/>
    <property type="gene ID" value="ENSPNAG00000001150.2"/>
</dbReference>
<dbReference type="OMA" id="ISIWSHK"/>
<dbReference type="FunFam" id="3.30.160.60:FF:001238">
    <property type="entry name" value="Zinc finger protein 648"/>
    <property type="match status" value="1"/>
</dbReference>
<dbReference type="STRING" id="42514.ENSPNAP00000002251"/>
<keyword evidence="14" id="KW-1185">Reference proteome</keyword>
<keyword evidence="4" id="KW-0677">Repeat</keyword>
<dbReference type="GO" id="GO:0005634">
    <property type="term" value="C:nucleus"/>
    <property type="evidence" value="ECO:0007669"/>
    <property type="project" value="UniProtKB-SubCell"/>
</dbReference>
<dbReference type="GO" id="GO:0008270">
    <property type="term" value="F:zinc ion binding"/>
    <property type="evidence" value="ECO:0007669"/>
    <property type="project" value="UniProtKB-KW"/>
</dbReference>
<organism evidence="13 14">
    <name type="scientific">Pygocentrus nattereri</name>
    <name type="common">Red-bellied piranha</name>
    <dbReference type="NCBI Taxonomy" id="42514"/>
    <lineage>
        <taxon>Eukaryota</taxon>
        <taxon>Metazoa</taxon>
        <taxon>Chordata</taxon>
        <taxon>Craniata</taxon>
        <taxon>Vertebrata</taxon>
        <taxon>Euteleostomi</taxon>
        <taxon>Actinopterygii</taxon>
        <taxon>Neopterygii</taxon>
        <taxon>Teleostei</taxon>
        <taxon>Ostariophysi</taxon>
        <taxon>Characiformes</taxon>
        <taxon>Characoidei</taxon>
        <taxon>Pygocentrus</taxon>
    </lineage>
</organism>
<dbReference type="FunFam" id="3.30.160.60:FF:002291">
    <property type="entry name" value="Zinc finger protein 648"/>
    <property type="match status" value="1"/>
</dbReference>
<keyword evidence="5 11" id="KW-0863">Zinc-finger</keyword>
<keyword evidence="10" id="KW-0539">Nucleus</keyword>
<dbReference type="GO" id="GO:0010468">
    <property type="term" value="P:regulation of gene expression"/>
    <property type="evidence" value="ECO:0007669"/>
    <property type="project" value="TreeGrafter"/>
</dbReference>
<evidence type="ECO:0000256" key="8">
    <source>
        <dbReference type="ARBA" id="ARBA00023125"/>
    </source>
</evidence>
<reference evidence="13 14" key="1">
    <citation type="submission" date="2020-10" db="EMBL/GenBank/DDBJ databases">
        <title>Pygocentrus nattereri (red-bellied piranha) genome, fPygNat1, primary haplotype.</title>
        <authorList>
            <person name="Myers G."/>
            <person name="Meyer A."/>
            <person name="Karagic N."/>
            <person name="Pippel M."/>
            <person name="Winkler S."/>
            <person name="Tracey A."/>
            <person name="Wood J."/>
            <person name="Formenti G."/>
            <person name="Howe K."/>
            <person name="Fedrigo O."/>
            <person name="Jarvis E.D."/>
        </authorList>
    </citation>
    <scope>NUCLEOTIDE SEQUENCE [LARGE SCALE GENOMIC DNA]</scope>
</reference>
<dbReference type="PANTHER" id="PTHR16515:SF49">
    <property type="entry name" value="GASTRULA ZINC FINGER PROTEIN XLCGF49.1-LIKE-RELATED"/>
    <property type="match status" value="1"/>
</dbReference>
<dbReference type="AlphaFoldDB" id="A0A3B4BUJ2"/>
<dbReference type="PANTHER" id="PTHR16515">
    <property type="entry name" value="PR DOMAIN ZINC FINGER PROTEIN"/>
    <property type="match status" value="1"/>
</dbReference>
<keyword evidence="6" id="KW-0862">Zinc</keyword>
<dbReference type="GO" id="GO:0003677">
    <property type="term" value="F:DNA binding"/>
    <property type="evidence" value="ECO:0007669"/>
    <property type="project" value="UniProtKB-KW"/>
</dbReference>
<evidence type="ECO:0000256" key="1">
    <source>
        <dbReference type="ARBA" id="ARBA00003767"/>
    </source>
</evidence>
<reference evidence="13" key="2">
    <citation type="submission" date="2025-08" db="UniProtKB">
        <authorList>
            <consortium name="Ensembl"/>
        </authorList>
    </citation>
    <scope>IDENTIFICATION</scope>
</reference>
<evidence type="ECO:0000313" key="13">
    <source>
        <dbReference type="Ensembl" id="ENSPNAP00000002251.2"/>
    </source>
</evidence>
<feature type="domain" description="C2H2-type" evidence="12">
    <location>
        <begin position="201"/>
        <end position="232"/>
    </location>
</feature>
<evidence type="ECO:0000256" key="9">
    <source>
        <dbReference type="ARBA" id="ARBA00023163"/>
    </source>
</evidence>
<evidence type="ECO:0000256" key="11">
    <source>
        <dbReference type="PROSITE-ProRule" id="PRU00042"/>
    </source>
</evidence>
<dbReference type="InterPro" id="IPR013087">
    <property type="entry name" value="Znf_C2H2_type"/>
</dbReference>
<dbReference type="GeneTree" id="ENSGT00940000163676"/>
<feature type="domain" description="C2H2-type" evidence="12">
    <location>
        <begin position="173"/>
        <end position="200"/>
    </location>
</feature>
<keyword evidence="9" id="KW-0804">Transcription</keyword>
<keyword evidence="7" id="KW-0805">Transcription regulation</keyword>
<evidence type="ECO:0000256" key="2">
    <source>
        <dbReference type="ARBA" id="ARBA00004123"/>
    </source>
</evidence>
<comment type="subcellular location">
    <subcellularLocation>
        <location evidence="2">Nucleus</location>
    </subcellularLocation>
</comment>
<keyword evidence="3" id="KW-0479">Metal-binding</keyword>
<feature type="domain" description="C2H2-type" evidence="12">
    <location>
        <begin position="117"/>
        <end position="144"/>
    </location>
</feature>
<reference evidence="13" key="3">
    <citation type="submission" date="2025-09" db="UniProtKB">
        <authorList>
            <consortium name="Ensembl"/>
        </authorList>
    </citation>
    <scope>IDENTIFICATION</scope>
</reference>
<protein>
    <recommendedName>
        <fullName evidence="12">C2H2-type domain-containing protein</fullName>
    </recommendedName>
</protein>
<accession>A0A3B4BUJ2</accession>
<dbReference type="InterPro" id="IPR050331">
    <property type="entry name" value="Zinc_finger"/>
</dbReference>
<evidence type="ECO:0000259" key="12">
    <source>
        <dbReference type="PROSITE" id="PS50157"/>
    </source>
</evidence>
<evidence type="ECO:0000256" key="5">
    <source>
        <dbReference type="ARBA" id="ARBA00022771"/>
    </source>
</evidence>
<keyword evidence="8" id="KW-0238">DNA-binding</keyword>
<dbReference type="Proteomes" id="UP001501920">
    <property type="component" value="Chromosome 30"/>
</dbReference>
<evidence type="ECO:0000313" key="14">
    <source>
        <dbReference type="Proteomes" id="UP001501920"/>
    </source>
</evidence>
<dbReference type="PROSITE" id="PS00028">
    <property type="entry name" value="ZINC_FINGER_C2H2_1"/>
    <property type="match status" value="3"/>
</dbReference>
<name>A0A3B4BUJ2_PYGNA</name>